<feature type="compositionally biased region" description="Basic residues" evidence="1">
    <location>
        <begin position="17"/>
        <end position="33"/>
    </location>
</feature>
<evidence type="ECO:0000256" key="1">
    <source>
        <dbReference type="SAM" id="MobiDB-lite"/>
    </source>
</evidence>
<evidence type="ECO:0000313" key="2">
    <source>
        <dbReference type="EMBL" id="MCD9558850.1"/>
    </source>
</evidence>
<dbReference type="Proteomes" id="UP000823775">
    <property type="component" value="Unassembled WGS sequence"/>
</dbReference>
<feature type="compositionally biased region" description="Basic and acidic residues" evidence="1">
    <location>
        <begin position="34"/>
        <end position="48"/>
    </location>
</feature>
<protein>
    <submittedName>
        <fullName evidence="2">Uncharacterized protein</fullName>
    </submittedName>
</protein>
<dbReference type="EMBL" id="JACEIK010002069">
    <property type="protein sequence ID" value="MCD9558850.1"/>
    <property type="molecule type" value="Genomic_DNA"/>
</dbReference>
<feature type="region of interest" description="Disordered" evidence="1">
    <location>
        <begin position="1"/>
        <end position="48"/>
    </location>
</feature>
<gene>
    <name evidence="2" type="ORF">HAX54_016478</name>
</gene>
<comment type="caution">
    <text evidence="2">The sequence shown here is derived from an EMBL/GenBank/DDBJ whole genome shotgun (WGS) entry which is preliminary data.</text>
</comment>
<proteinExistence type="predicted"/>
<sequence>MEDVDDDEVGSSMDKLKNKHSKQSTKTLWRRCRKSGEKPVEPPGSLREESLGTWAQRGMSNFLFVEHFSFSLNSQNCLLYMQNSNFKKLEVDLNFLQQQML</sequence>
<evidence type="ECO:0000313" key="3">
    <source>
        <dbReference type="Proteomes" id="UP000823775"/>
    </source>
</evidence>
<name>A0ABS8UJN4_DATST</name>
<accession>A0ABS8UJN4</accession>
<reference evidence="2 3" key="1">
    <citation type="journal article" date="2021" name="BMC Genomics">
        <title>Datura genome reveals duplications of psychoactive alkaloid biosynthetic genes and high mutation rate following tissue culture.</title>
        <authorList>
            <person name="Rajewski A."/>
            <person name="Carter-House D."/>
            <person name="Stajich J."/>
            <person name="Litt A."/>
        </authorList>
    </citation>
    <scope>NUCLEOTIDE SEQUENCE [LARGE SCALE GENOMIC DNA]</scope>
    <source>
        <strain evidence="2">AR-01</strain>
    </source>
</reference>
<keyword evidence="3" id="KW-1185">Reference proteome</keyword>
<organism evidence="2 3">
    <name type="scientific">Datura stramonium</name>
    <name type="common">Jimsonweed</name>
    <name type="synonym">Common thornapple</name>
    <dbReference type="NCBI Taxonomy" id="4076"/>
    <lineage>
        <taxon>Eukaryota</taxon>
        <taxon>Viridiplantae</taxon>
        <taxon>Streptophyta</taxon>
        <taxon>Embryophyta</taxon>
        <taxon>Tracheophyta</taxon>
        <taxon>Spermatophyta</taxon>
        <taxon>Magnoliopsida</taxon>
        <taxon>eudicotyledons</taxon>
        <taxon>Gunneridae</taxon>
        <taxon>Pentapetalae</taxon>
        <taxon>asterids</taxon>
        <taxon>lamiids</taxon>
        <taxon>Solanales</taxon>
        <taxon>Solanaceae</taxon>
        <taxon>Solanoideae</taxon>
        <taxon>Datureae</taxon>
        <taxon>Datura</taxon>
    </lineage>
</organism>